<evidence type="ECO:0000256" key="2">
    <source>
        <dbReference type="ARBA" id="ARBA00023239"/>
    </source>
</evidence>
<name>A0A143PS47_LUTPR</name>
<dbReference type="Pfam" id="PF00378">
    <property type="entry name" value="ECH_1"/>
    <property type="match status" value="1"/>
</dbReference>
<dbReference type="Gene3D" id="3.90.226.10">
    <property type="entry name" value="2-enoyl-CoA Hydratase, Chain A, domain 1"/>
    <property type="match status" value="1"/>
</dbReference>
<keyword evidence="4" id="KW-1185">Reference proteome</keyword>
<evidence type="ECO:0000313" key="3">
    <source>
        <dbReference type="EMBL" id="AMY11211.1"/>
    </source>
</evidence>
<dbReference type="OrthoDB" id="9771883at2"/>
<dbReference type="AlphaFoldDB" id="A0A143PS47"/>
<dbReference type="FunFam" id="3.90.226.10:FF:000009">
    <property type="entry name" value="Carnitinyl-CoA dehydratase"/>
    <property type="match status" value="1"/>
</dbReference>
<dbReference type="PANTHER" id="PTHR11941:SF54">
    <property type="entry name" value="ENOYL-COA HYDRATASE, MITOCHONDRIAL"/>
    <property type="match status" value="1"/>
</dbReference>
<dbReference type="Gene3D" id="1.10.12.10">
    <property type="entry name" value="Lyase 2-enoyl-coa Hydratase, Chain A, domain 2"/>
    <property type="match status" value="1"/>
</dbReference>
<gene>
    <name evidence="3" type="primary">echA8</name>
    <name evidence="3" type="ORF">LuPra_04458</name>
</gene>
<dbReference type="SUPFAM" id="SSF52096">
    <property type="entry name" value="ClpP/crotonase"/>
    <property type="match status" value="1"/>
</dbReference>
<sequence>MSDQYLDLSGTDAVRVLTITRPEKLNALNRATMAALHARLDALAGDPALRVLIITGAGPKAFIAGADISEFEGLTSDAATRYAREGQAVLDRLESLPVPTIAAINGYALGGGCELALACTFRLMADTARLGLPETSLGLIPGFGGTQRLARAIGRQQALELILTGRQVAADEAVRLGIALRAVPAAQLLDQAQALAAQLASRAPLALRYAREAIAEGLDRPLVDGLAVEARLFGLAAATGDMAEGVRAFLEKRQASFTGR</sequence>
<comment type="similarity">
    <text evidence="1">Belongs to the enoyl-CoA hydratase/isomerase family.</text>
</comment>
<dbReference type="InterPro" id="IPR001753">
    <property type="entry name" value="Enoyl-CoA_hydra/iso"/>
</dbReference>
<dbReference type="PANTHER" id="PTHR11941">
    <property type="entry name" value="ENOYL-COA HYDRATASE-RELATED"/>
    <property type="match status" value="1"/>
</dbReference>
<dbReference type="FunFam" id="1.10.12.10:FF:000001">
    <property type="entry name" value="Probable enoyl-CoA hydratase, mitochondrial"/>
    <property type="match status" value="1"/>
</dbReference>
<dbReference type="STRING" id="1855912.LuPra_04458"/>
<dbReference type="EC" id="4.2.1.17" evidence="3"/>
<dbReference type="InterPro" id="IPR029045">
    <property type="entry name" value="ClpP/crotonase-like_dom_sf"/>
</dbReference>
<organism evidence="3 4">
    <name type="scientific">Luteitalea pratensis</name>
    <dbReference type="NCBI Taxonomy" id="1855912"/>
    <lineage>
        <taxon>Bacteria</taxon>
        <taxon>Pseudomonadati</taxon>
        <taxon>Acidobacteriota</taxon>
        <taxon>Vicinamibacteria</taxon>
        <taxon>Vicinamibacterales</taxon>
        <taxon>Vicinamibacteraceae</taxon>
        <taxon>Luteitalea</taxon>
    </lineage>
</organism>
<reference evidence="3 4" key="1">
    <citation type="journal article" date="2016" name="Genome Announc.">
        <title>First Complete Genome Sequence of a Subdivision 6 Acidobacterium Strain.</title>
        <authorList>
            <person name="Huang S."/>
            <person name="Vieira S."/>
            <person name="Bunk B."/>
            <person name="Riedel T."/>
            <person name="Sproer C."/>
            <person name="Overmann J."/>
        </authorList>
    </citation>
    <scope>NUCLEOTIDE SEQUENCE [LARGE SCALE GENOMIC DNA]</scope>
    <source>
        <strain evidence="4">DSM 100886 HEG_-6_39</strain>
    </source>
</reference>
<dbReference type="GO" id="GO:0006635">
    <property type="term" value="P:fatty acid beta-oxidation"/>
    <property type="evidence" value="ECO:0007669"/>
    <property type="project" value="TreeGrafter"/>
</dbReference>
<evidence type="ECO:0000313" key="4">
    <source>
        <dbReference type="Proteomes" id="UP000076079"/>
    </source>
</evidence>
<dbReference type="RefSeq" id="WP_110172779.1">
    <property type="nucleotide sequence ID" value="NZ_CP015136.1"/>
</dbReference>
<proteinExistence type="inferred from homology"/>
<accession>A0A143PS47</accession>
<protein>
    <submittedName>
        <fullName evidence="3">Putative enoyl-CoA hydratase echA8</fullName>
        <ecNumber evidence="3">4.2.1.17</ecNumber>
    </submittedName>
</protein>
<dbReference type="KEGG" id="abac:LuPra_04458"/>
<dbReference type="GO" id="GO:0004300">
    <property type="term" value="F:enoyl-CoA hydratase activity"/>
    <property type="evidence" value="ECO:0007669"/>
    <property type="project" value="UniProtKB-EC"/>
</dbReference>
<dbReference type="CDD" id="cd06558">
    <property type="entry name" value="crotonase-like"/>
    <property type="match status" value="1"/>
</dbReference>
<keyword evidence="2 3" id="KW-0456">Lyase</keyword>
<dbReference type="InterPro" id="IPR014748">
    <property type="entry name" value="Enoyl-CoA_hydra_C"/>
</dbReference>
<dbReference type="Proteomes" id="UP000076079">
    <property type="component" value="Chromosome"/>
</dbReference>
<dbReference type="EMBL" id="CP015136">
    <property type="protein sequence ID" value="AMY11211.1"/>
    <property type="molecule type" value="Genomic_DNA"/>
</dbReference>
<evidence type="ECO:0000256" key="1">
    <source>
        <dbReference type="ARBA" id="ARBA00005254"/>
    </source>
</evidence>
<reference evidence="4" key="2">
    <citation type="submission" date="2016-04" db="EMBL/GenBank/DDBJ databases">
        <title>First Complete Genome Sequence of a Subdivision 6 Acidobacterium.</title>
        <authorList>
            <person name="Huang S."/>
            <person name="Vieira S."/>
            <person name="Bunk B."/>
            <person name="Riedel T."/>
            <person name="Sproeer C."/>
            <person name="Overmann J."/>
        </authorList>
    </citation>
    <scope>NUCLEOTIDE SEQUENCE [LARGE SCALE GENOMIC DNA]</scope>
    <source>
        <strain evidence="4">DSM 100886 HEG_-6_39</strain>
    </source>
</reference>